<dbReference type="Proteomes" id="UP001476798">
    <property type="component" value="Unassembled WGS sequence"/>
</dbReference>
<dbReference type="InterPro" id="IPR043581">
    <property type="entry name" value="Axin-like"/>
</dbReference>
<keyword evidence="2" id="KW-1185">Reference proteome</keyword>
<sequence>MVFHRTDTANSIAGRCTRVPKQMGDVLKVRHFFLQRTNRIPKDINVEPERFAAELIRRLEGVLREREAEEKLEERLKRVRLVQQCKRDVSKGTCQDIIGAHEKQSDCNIVKSFSQCTTLQSSLWEHWLKNIIRGPVKSVSGPVSEVCA</sequence>
<gene>
    <name evidence="1" type="ORF">GOODEAATRI_016948</name>
</gene>
<accession>A0ABV0NXU0</accession>
<dbReference type="PANTHER" id="PTHR46102:SF3">
    <property type="entry name" value="AXIN-1"/>
    <property type="match status" value="1"/>
</dbReference>
<organism evidence="1 2">
    <name type="scientific">Goodea atripinnis</name>
    <dbReference type="NCBI Taxonomy" id="208336"/>
    <lineage>
        <taxon>Eukaryota</taxon>
        <taxon>Metazoa</taxon>
        <taxon>Chordata</taxon>
        <taxon>Craniata</taxon>
        <taxon>Vertebrata</taxon>
        <taxon>Euteleostomi</taxon>
        <taxon>Actinopterygii</taxon>
        <taxon>Neopterygii</taxon>
        <taxon>Teleostei</taxon>
        <taxon>Neoteleostei</taxon>
        <taxon>Acanthomorphata</taxon>
        <taxon>Ovalentaria</taxon>
        <taxon>Atherinomorphae</taxon>
        <taxon>Cyprinodontiformes</taxon>
        <taxon>Goodeidae</taxon>
        <taxon>Goodea</taxon>
    </lineage>
</organism>
<protein>
    <submittedName>
        <fullName evidence="1">Uncharacterized protein</fullName>
    </submittedName>
</protein>
<dbReference type="EMBL" id="JAHRIO010051316">
    <property type="protein sequence ID" value="MEQ2175333.1"/>
    <property type="molecule type" value="Genomic_DNA"/>
</dbReference>
<comment type="caution">
    <text evidence="1">The sequence shown here is derived from an EMBL/GenBank/DDBJ whole genome shotgun (WGS) entry which is preliminary data.</text>
</comment>
<dbReference type="PANTHER" id="PTHR46102">
    <property type="entry name" value="AXIN"/>
    <property type="match status" value="1"/>
</dbReference>
<name>A0ABV0NXU0_9TELE</name>
<reference evidence="1 2" key="1">
    <citation type="submission" date="2021-06" db="EMBL/GenBank/DDBJ databases">
        <authorList>
            <person name="Palmer J.M."/>
        </authorList>
    </citation>
    <scope>NUCLEOTIDE SEQUENCE [LARGE SCALE GENOMIC DNA]</scope>
    <source>
        <strain evidence="1 2">GA_2019</strain>
        <tissue evidence="1">Muscle</tissue>
    </source>
</reference>
<evidence type="ECO:0000313" key="1">
    <source>
        <dbReference type="EMBL" id="MEQ2175333.1"/>
    </source>
</evidence>
<proteinExistence type="predicted"/>
<evidence type="ECO:0000313" key="2">
    <source>
        <dbReference type="Proteomes" id="UP001476798"/>
    </source>
</evidence>